<evidence type="ECO:0000256" key="1">
    <source>
        <dbReference type="SAM" id="Phobius"/>
    </source>
</evidence>
<name>A0ABW0JS95_9GAMM</name>
<keyword evidence="1" id="KW-1133">Transmembrane helix</keyword>
<accession>A0ABW0JS95</accession>
<protein>
    <submittedName>
        <fullName evidence="2">Uncharacterized protein</fullName>
    </submittedName>
</protein>
<keyword evidence="3" id="KW-1185">Reference proteome</keyword>
<dbReference type="EMBL" id="JBHSMM010000001">
    <property type="protein sequence ID" value="MFC5438660.1"/>
    <property type="molecule type" value="Genomic_DNA"/>
</dbReference>
<reference evidence="3" key="1">
    <citation type="journal article" date="2019" name="Int. J. Syst. Evol. Microbiol.">
        <title>The Global Catalogue of Microorganisms (GCM) 10K type strain sequencing project: providing services to taxonomists for standard genome sequencing and annotation.</title>
        <authorList>
            <consortium name="The Broad Institute Genomics Platform"/>
            <consortium name="The Broad Institute Genome Sequencing Center for Infectious Disease"/>
            <person name="Wu L."/>
            <person name="Ma J."/>
        </authorList>
    </citation>
    <scope>NUCLEOTIDE SEQUENCE [LARGE SCALE GENOMIC DNA]</scope>
    <source>
        <strain evidence="3">KACC 12822</strain>
    </source>
</reference>
<comment type="caution">
    <text evidence="2">The sequence shown here is derived from an EMBL/GenBank/DDBJ whole genome shotgun (WGS) entry which is preliminary data.</text>
</comment>
<gene>
    <name evidence="2" type="ORF">ACFPK0_01390</name>
</gene>
<evidence type="ECO:0000313" key="2">
    <source>
        <dbReference type="EMBL" id="MFC5438660.1"/>
    </source>
</evidence>
<proteinExistence type="predicted"/>
<feature type="transmembrane region" description="Helical" evidence="1">
    <location>
        <begin position="46"/>
        <end position="68"/>
    </location>
</feature>
<dbReference type="RefSeq" id="WP_056606647.1">
    <property type="nucleotide sequence ID" value="NZ_JALBWS010000015.1"/>
</dbReference>
<keyword evidence="1" id="KW-0472">Membrane</keyword>
<keyword evidence="1" id="KW-0812">Transmembrane</keyword>
<organism evidence="2 3">
    <name type="scientific">Rhodanobacter ginsenosidimutans</name>
    <dbReference type="NCBI Taxonomy" id="490571"/>
    <lineage>
        <taxon>Bacteria</taxon>
        <taxon>Pseudomonadati</taxon>
        <taxon>Pseudomonadota</taxon>
        <taxon>Gammaproteobacteria</taxon>
        <taxon>Lysobacterales</taxon>
        <taxon>Rhodanobacteraceae</taxon>
        <taxon>Rhodanobacter</taxon>
    </lineage>
</organism>
<sequence length="82" mass="9154">MRTSPLPYPHHPRLFVIAVLWLVAGAVLLLTTLVPAHTELLGWTPLFWLIGAPIVALLGLEPALLSLLARRRRRVTHGAVWH</sequence>
<feature type="transmembrane region" description="Helical" evidence="1">
    <location>
        <begin position="12"/>
        <end position="34"/>
    </location>
</feature>
<dbReference type="Proteomes" id="UP001596018">
    <property type="component" value="Unassembled WGS sequence"/>
</dbReference>
<evidence type="ECO:0000313" key="3">
    <source>
        <dbReference type="Proteomes" id="UP001596018"/>
    </source>
</evidence>